<dbReference type="Proteomes" id="UP000030748">
    <property type="component" value="Unassembled WGS sequence"/>
</dbReference>
<gene>
    <name evidence="1" type="ORF">MIMGU_mgv1a015659mg</name>
</gene>
<keyword evidence="2" id="KW-1185">Reference proteome</keyword>
<proteinExistence type="predicted"/>
<organism evidence="1 2">
    <name type="scientific">Erythranthe guttata</name>
    <name type="common">Yellow monkey flower</name>
    <name type="synonym">Mimulus guttatus</name>
    <dbReference type="NCBI Taxonomy" id="4155"/>
    <lineage>
        <taxon>Eukaryota</taxon>
        <taxon>Viridiplantae</taxon>
        <taxon>Streptophyta</taxon>
        <taxon>Embryophyta</taxon>
        <taxon>Tracheophyta</taxon>
        <taxon>Spermatophyta</taxon>
        <taxon>Magnoliopsida</taxon>
        <taxon>eudicotyledons</taxon>
        <taxon>Gunneridae</taxon>
        <taxon>Pentapetalae</taxon>
        <taxon>asterids</taxon>
        <taxon>lamiids</taxon>
        <taxon>Lamiales</taxon>
        <taxon>Phrymaceae</taxon>
        <taxon>Erythranthe</taxon>
    </lineage>
</organism>
<sequence length="150" mass="16306">MANQIAPAAPGEGYVTEMGLAVNVPAVEAVFGAPTEEQMLNEHRRLVSIDRAQTLSVKEFPGHPFPQPPAVQNVVFDNNNYNVNTSPPDHLIPADLHALHAVSTGTVVLARDRLRAIYWFYNDPRLAIGENATRVQCGLAVAALLGFLMH</sequence>
<reference evidence="1 2" key="1">
    <citation type="journal article" date="2013" name="Proc. Natl. Acad. Sci. U.S.A.">
        <title>Fine-scale variation in meiotic recombination in Mimulus inferred from population shotgun sequencing.</title>
        <authorList>
            <person name="Hellsten U."/>
            <person name="Wright K.M."/>
            <person name="Jenkins J."/>
            <person name="Shu S."/>
            <person name="Yuan Y."/>
            <person name="Wessler S.R."/>
            <person name="Schmutz J."/>
            <person name="Willis J.H."/>
            <person name="Rokhsar D.S."/>
        </authorList>
    </citation>
    <scope>NUCLEOTIDE SEQUENCE [LARGE SCALE GENOMIC DNA]</scope>
    <source>
        <strain evidence="2">cv. DUN x IM62</strain>
    </source>
</reference>
<accession>A0A022R4R1</accession>
<evidence type="ECO:0000313" key="2">
    <source>
        <dbReference type="Proteomes" id="UP000030748"/>
    </source>
</evidence>
<dbReference type="AlphaFoldDB" id="A0A022R4R1"/>
<dbReference type="EMBL" id="KI630612">
    <property type="protein sequence ID" value="EYU35552.1"/>
    <property type="molecule type" value="Genomic_DNA"/>
</dbReference>
<protein>
    <submittedName>
        <fullName evidence="1">Uncharacterized protein</fullName>
    </submittedName>
</protein>
<evidence type="ECO:0000313" key="1">
    <source>
        <dbReference type="EMBL" id="EYU35552.1"/>
    </source>
</evidence>
<name>A0A022R4R1_ERYGU</name>